<protein>
    <recommendedName>
        <fullName evidence="5">Transmembrane protein</fullName>
    </recommendedName>
</protein>
<name>A0A151Z6P1_TIELA</name>
<organism evidence="3 4">
    <name type="scientific">Tieghemostelium lacteum</name>
    <name type="common">Slime mold</name>
    <name type="synonym">Dictyostelium lacteum</name>
    <dbReference type="NCBI Taxonomy" id="361077"/>
    <lineage>
        <taxon>Eukaryota</taxon>
        <taxon>Amoebozoa</taxon>
        <taxon>Evosea</taxon>
        <taxon>Eumycetozoa</taxon>
        <taxon>Dictyostelia</taxon>
        <taxon>Dictyosteliales</taxon>
        <taxon>Raperosteliaceae</taxon>
        <taxon>Tieghemostelium</taxon>
    </lineage>
</organism>
<comment type="caution">
    <text evidence="3">The sequence shown here is derived from an EMBL/GenBank/DDBJ whole genome shotgun (WGS) entry which is preliminary data.</text>
</comment>
<keyword evidence="2" id="KW-0732">Signal</keyword>
<keyword evidence="4" id="KW-1185">Reference proteome</keyword>
<feature type="signal peptide" evidence="2">
    <location>
        <begin position="1"/>
        <end position="19"/>
    </location>
</feature>
<evidence type="ECO:0000256" key="2">
    <source>
        <dbReference type="SAM" id="SignalP"/>
    </source>
</evidence>
<sequence length="631" mass="68993">MNKLFVLLLFVLLQQIVLASKNGVSPSKLTTFVWSASCGTEAGCDITQANSWNDTTAIGNSSEYIFQVDVSGQAGIINLMIASAFAPGQLYISGTSNTTLTINENTNIDQLCTFENVQVNADGVQFVFGMLNTMGETILVFKGDSIVYSSDVQPQKKKSTDIKPKASPTTPVISVNVNSTMNFQDSAQLFTSNIEILGTVNLISQTLLQASIVNIQSNFYISPSASMACDQLTVSVTEGSPTLLIMGNMTVNQLFQVMDHTQISVNNLNVPSIYIDSTSSLTIENGTSEISSLVMLGNLNIVDSTFVLASQNQLVLSQKGLLSISGKSAVTLSNVVLTNNLQMTDNATLFIENNVYFMTYFYLHGIVYVNEGASLFVTQALDVEECIFNSGTVVLHSTLACYQNKFQNSVAGSQLTLMDQSVIYAVELWNYGTVQVESPSVLHANLLNYGTITIGVDKNFKVTGYCDFYDNSLLMIQGIGYNTDYSAFDVTNIITLTGELYFNISDPPTTKGTFTYYLIHSDLYTDNNFTQITPDPSLDDYGIKLTYLATQGTQEVTDIEIIFSNGVVETSSEIEESEEHKEKEKKELSIAFGIIVPLVVLALVIGGLYIIVKRRNRRSFALYEKIADGDL</sequence>
<proteinExistence type="predicted"/>
<feature type="chain" id="PRO_5007592894" description="Transmembrane protein" evidence="2">
    <location>
        <begin position="20"/>
        <end position="631"/>
    </location>
</feature>
<evidence type="ECO:0000313" key="3">
    <source>
        <dbReference type="EMBL" id="KYQ89623.1"/>
    </source>
</evidence>
<accession>A0A151Z6P1</accession>
<evidence type="ECO:0000313" key="4">
    <source>
        <dbReference type="Proteomes" id="UP000076078"/>
    </source>
</evidence>
<dbReference type="EMBL" id="LODT01000039">
    <property type="protein sequence ID" value="KYQ89623.1"/>
    <property type="molecule type" value="Genomic_DNA"/>
</dbReference>
<dbReference type="Proteomes" id="UP000076078">
    <property type="component" value="Unassembled WGS sequence"/>
</dbReference>
<keyword evidence="1" id="KW-0472">Membrane</keyword>
<keyword evidence="1" id="KW-0812">Transmembrane</keyword>
<dbReference type="InParanoid" id="A0A151Z6P1"/>
<dbReference type="OMA" id="FTIMENT"/>
<evidence type="ECO:0000256" key="1">
    <source>
        <dbReference type="SAM" id="Phobius"/>
    </source>
</evidence>
<evidence type="ECO:0008006" key="5">
    <source>
        <dbReference type="Google" id="ProtNLM"/>
    </source>
</evidence>
<dbReference type="AlphaFoldDB" id="A0A151Z6P1"/>
<keyword evidence="1" id="KW-1133">Transmembrane helix</keyword>
<feature type="transmembrane region" description="Helical" evidence="1">
    <location>
        <begin position="590"/>
        <end position="612"/>
    </location>
</feature>
<reference evidence="3 4" key="1">
    <citation type="submission" date="2015-12" db="EMBL/GenBank/DDBJ databases">
        <title>Dictyostelia acquired genes for synthesis and detection of signals that induce cell-type specialization by lateral gene transfer from prokaryotes.</title>
        <authorList>
            <person name="Gloeckner G."/>
            <person name="Schaap P."/>
        </authorList>
    </citation>
    <scope>NUCLEOTIDE SEQUENCE [LARGE SCALE GENOMIC DNA]</scope>
    <source>
        <strain evidence="3 4">TK</strain>
    </source>
</reference>
<gene>
    <name evidence="3" type="ORF">DLAC_09587</name>
</gene>
<dbReference type="FunCoup" id="A0A151Z6P1">
    <property type="interactions" value="127"/>
</dbReference>